<dbReference type="Gene3D" id="3.40.50.300">
    <property type="entry name" value="P-loop containing nucleotide triphosphate hydrolases"/>
    <property type="match status" value="1"/>
</dbReference>
<evidence type="ECO:0000256" key="2">
    <source>
        <dbReference type="ARBA" id="ARBA00022840"/>
    </source>
</evidence>
<dbReference type="AlphaFoldDB" id="A0A6J6CX57"/>
<sequence>MSTNSGAICSLVEIQPNPTLLEVLDQLTPPREFTKARFDNYVPNPNFPSQVVALAAARAFVSPGVLRGLFSRNKSTQYSGIYLDGGFGVGKTHLLAAIWHEFSGKKAFGSFLAYTSLIGLLGFADALKHLSNYELICIDEFELDDPGDTMLMSRLLSELGAKGIRFAATSNTPPNALGAGRFAAIDFAREISAMADKFQIVSVDGDDYRHRPVDGHTPALSQAELGDLSERLKAEGKNVAVDDFDKLLSHLAKVHPSKYLKLISSIDVLLISSAHVLSDQNAALRFVSFVDRLYESRIRLASTGIGLTEVFSSEYLSGGYRKKYLRAISRIGSLNELV</sequence>
<proteinExistence type="predicted"/>
<dbReference type="GO" id="GO:0016887">
    <property type="term" value="F:ATP hydrolysis activity"/>
    <property type="evidence" value="ECO:0007669"/>
    <property type="project" value="InterPro"/>
</dbReference>
<protein>
    <submittedName>
        <fullName evidence="3">Unannotated protein</fullName>
    </submittedName>
</protein>
<dbReference type="NCBIfam" id="NF040713">
    <property type="entry name" value="ZapE"/>
    <property type="match status" value="1"/>
</dbReference>
<dbReference type="InterPro" id="IPR027417">
    <property type="entry name" value="P-loop_NTPase"/>
</dbReference>
<gene>
    <name evidence="3" type="ORF">UFOPK1537_00619</name>
</gene>
<dbReference type="PANTHER" id="PTHR12169">
    <property type="entry name" value="ATPASE N2B"/>
    <property type="match status" value="1"/>
</dbReference>
<reference evidence="3" key="1">
    <citation type="submission" date="2020-05" db="EMBL/GenBank/DDBJ databases">
        <authorList>
            <person name="Chiriac C."/>
            <person name="Salcher M."/>
            <person name="Ghai R."/>
            <person name="Kavagutti S V."/>
        </authorList>
    </citation>
    <scope>NUCLEOTIDE SEQUENCE</scope>
</reference>
<keyword evidence="1" id="KW-0547">Nucleotide-binding</keyword>
<dbReference type="SUPFAM" id="SSF52540">
    <property type="entry name" value="P-loop containing nucleoside triphosphate hydrolases"/>
    <property type="match status" value="1"/>
</dbReference>
<dbReference type="EMBL" id="CAEZSX010000088">
    <property type="protein sequence ID" value="CAB4556092.1"/>
    <property type="molecule type" value="Genomic_DNA"/>
</dbReference>
<name>A0A6J6CX57_9ZZZZ</name>
<dbReference type="InterPro" id="IPR005654">
    <property type="entry name" value="ATPase_AFG1-like"/>
</dbReference>
<keyword evidence="2" id="KW-0067">ATP-binding</keyword>
<evidence type="ECO:0000313" key="3">
    <source>
        <dbReference type="EMBL" id="CAB4556092.1"/>
    </source>
</evidence>
<dbReference type="Pfam" id="PF03969">
    <property type="entry name" value="AFG1_ATPase"/>
    <property type="match status" value="2"/>
</dbReference>
<accession>A0A6J6CX57</accession>
<evidence type="ECO:0000256" key="1">
    <source>
        <dbReference type="ARBA" id="ARBA00022741"/>
    </source>
</evidence>
<organism evidence="3">
    <name type="scientific">freshwater metagenome</name>
    <dbReference type="NCBI Taxonomy" id="449393"/>
    <lineage>
        <taxon>unclassified sequences</taxon>
        <taxon>metagenomes</taxon>
        <taxon>ecological metagenomes</taxon>
    </lineage>
</organism>
<dbReference type="GO" id="GO:0005737">
    <property type="term" value="C:cytoplasm"/>
    <property type="evidence" value="ECO:0007669"/>
    <property type="project" value="TreeGrafter"/>
</dbReference>
<dbReference type="PANTHER" id="PTHR12169:SF6">
    <property type="entry name" value="AFG1-LIKE ATPASE"/>
    <property type="match status" value="1"/>
</dbReference>
<dbReference type="GO" id="GO:0005524">
    <property type="term" value="F:ATP binding"/>
    <property type="evidence" value="ECO:0007669"/>
    <property type="project" value="UniProtKB-KW"/>
</dbReference>